<protein>
    <submittedName>
        <fullName evidence="1">Uncharacterized protein</fullName>
    </submittedName>
</protein>
<proteinExistence type="predicted"/>
<accession>A0A9D3S806</accession>
<dbReference type="InterPro" id="IPR019392">
    <property type="entry name" value="Miga"/>
</dbReference>
<dbReference type="EMBL" id="JAHKSW010000040">
    <property type="protein sequence ID" value="KAG7313760.1"/>
    <property type="molecule type" value="Genomic_DNA"/>
</dbReference>
<dbReference type="GO" id="GO:0008053">
    <property type="term" value="P:mitochondrial fusion"/>
    <property type="evidence" value="ECO:0007669"/>
    <property type="project" value="InterPro"/>
</dbReference>
<name>A0A9D3S806_9TELE</name>
<evidence type="ECO:0000313" key="1">
    <source>
        <dbReference type="EMBL" id="KAG7313760.1"/>
    </source>
</evidence>
<dbReference type="Pfam" id="PF10265">
    <property type="entry name" value="Miga"/>
    <property type="match status" value="1"/>
</dbReference>
<sequence length="224" mass="25496">MFTSTWDYDHNDCEESEERLNPEELEVPFICCHLSDRGVTEIGLKVPALREAFATLLASIYKQNFLFMAGKKMVMRLAAANNQDAVGVQLAYETLIRFLRTPSNQESIKAELSSCDHHYNFLDVFFELIFFSYFINGSKPQPFKGGFLERLLALFSMWDVDVWEPAAELYFTVLIVIEPILQLLPTEPHEEPSAVILPLDADEPDSACRDVQCVSVVSSLSQWT</sequence>
<reference evidence="1" key="1">
    <citation type="submission" date="2021-06" db="EMBL/GenBank/DDBJ databases">
        <title>Chromosome-level genome assembly of the red-tail catfish (Hemibagrus wyckioides).</title>
        <authorList>
            <person name="Shao F."/>
        </authorList>
    </citation>
    <scope>NUCLEOTIDE SEQUENCE</scope>
    <source>
        <strain evidence="1">EC202008001</strain>
        <tissue evidence="1">Blood</tissue>
    </source>
</reference>
<dbReference type="OrthoDB" id="8964675at2759"/>
<gene>
    <name evidence="1" type="ORF">KOW79_000020</name>
</gene>
<evidence type="ECO:0000313" key="2">
    <source>
        <dbReference type="Proteomes" id="UP000824219"/>
    </source>
</evidence>
<dbReference type="Proteomes" id="UP000824219">
    <property type="component" value="Unassembled WGS sequence"/>
</dbReference>
<dbReference type="AlphaFoldDB" id="A0A9D3S806"/>
<organism evidence="1 2">
    <name type="scientific">Hemibagrus wyckioides</name>
    <dbReference type="NCBI Taxonomy" id="337641"/>
    <lineage>
        <taxon>Eukaryota</taxon>
        <taxon>Metazoa</taxon>
        <taxon>Chordata</taxon>
        <taxon>Craniata</taxon>
        <taxon>Vertebrata</taxon>
        <taxon>Euteleostomi</taxon>
        <taxon>Actinopterygii</taxon>
        <taxon>Neopterygii</taxon>
        <taxon>Teleostei</taxon>
        <taxon>Ostariophysi</taxon>
        <taxon>Siluriformes</taxon>
        <taxon>Bagridae</taxon>
        <taxon>Hemibagrus</taxon>
    </lineage>
</organism>
<keyword evidence="2" id="KW-1185">Reference proteome</keyword>
<comment type="caution">
    <text evidence="1">The sequence shown here is derived from an EMBL/GenBank/DDBJ whole genome shotgun (WGS) entry which is preliminary data.</text>
</comment>